<dbReference type="GO" id="GO:0016323">
    <property type="term" value="C:basolateral plasma membrane"/>
    <property type="evidence" value="ECO:0007669"/>
    <property type="project" value="UniProtKB-SubCell"/>
</dbReference>
<feature type="transmembrane region" description="Helical" evidence="8">
    <location>
        <begin position="150"/>
        <end position="170"/>
    </location>
</feature>
<name>A0A060Z7E8_ONCMY</name>
<sequence length="191" mass="21829">LFCILRLNAASLFKLQFYWSKRSGTVVDVNLSLLLCVHSPVLHEEYPESYFHAQPDHHVCHPAETYLLHGSHEQHPRVAVRQRLEHSECVHLHFRSAAAALSDDRPVIGYIMDWKLKECEDENAKPGKRDLTQPKRRDRQIQKITNATRAFIFTNLLLMGFGVTCLVPSLPLQVSRPSVSSPPSRSLFPLL</sequence>
<evidence type="ECO:0000256" key="6">
    <source>
        <dbReference type="ARBA" id="ARBA00023136"/>
    </source>
</evidence>
<protein>
    <submittedName>
        <fullName evidence="9">Uncharacterized protein</fullName>
    </submittedName>
</protein>
<dbReference type="EMBL" id="FR952300">
    <property type="protein sequence ID" value="CDR00023.1"/>
    <property type="molecule type" value="Genomic_DNA"/>
</dbReference>
<evidence type="ECO:0000256" key="8">
    <source>
        <dbReference type="SAM" id="Phobius"/>
    </source>
</evidence>
<accession>A0A060Z7E8</accession>
<feature type="non-terminal residue" evidence="9">
    <location>
        <position position="1"/>
    </location>
</feature>
<dbReference type="PANTHER" id="PTHR20766">
    <property type="entry name" value="LARGE NEUTRAL AMINO ACIDS TRANSPORTER SMALL SUBUNIT 4-LIKE ISOFORM X1"/>
    <property type="match status" value="1"/>
</dbReference>
<dbReference type="GO" id="GO:0015175">
    <property type="term" value="F:neutral L-amino acid transmembrane transporter activity"/>
    <property type="evidence" value="ECO:0007669"/>
    <property type="project" value="TreeGrafter"/>
</dbReference>
<evidence type="ECO:0000256" key="4">
    <source>
        <dbReference type="ARBA" id="ARBA00022692"/>
    </source>
</evidence>
<keyword evidence="7" id="KW-0325">Glycoprotein</keyword>
<dbReference type="PANTHER" id="PTHR20766:SF2">
    <property type="entry name" value="LARGE NEUTRAL AMINO ACIDS TRANSPORTER SMALL SUBUNIT 4"/>
    <property type="match status" value="1"/>
</dbReference>
<keyword evidence="5 8" id="KW-1133">Transmembrane helix</keyword>
<evidence type="ECO:0000256" key="7">
    <source>
        <dbReference type="ARBA" id="ARBA00023180"/>
    </source>
</evidence>
<reference evidence="9" key="1">
    <citation type="journal article" date="2014" name="Nat. Commun.">
        <title>The rainbow trout genome provides novel insights into evolution after whole-genome duplication in vertebrates.</title>
        <authorList>
            <person name="Berthelot C."/>
            <person name="Brunet F."/>
            <person name="Chalopin D."/>
            <person name="Juanchich A."/>
            <person name="Bernard M."/>
            <person name="Noel B."/>
            <person name="Bento P."/>
            <person name="Da Silva C."/>
            <person name="Labadie K."/>
            <person name="Alberti A."/>
            <person name="Aury J.M."/>
            <person name="Louis A."/>
            <person name="Dehais P."/>
            <person name="Bardou P."/>
            <person name="Montfort J."/>
            <person name="Klopp C."/>
            <person name="Cabau C."/>
            <person name="Gaspin C."/>
            <person name="Thorgaard G.H."/>
            <person name="Boussaha M."/>
            <person name="Quillet E."/>
            <person name="Guyomard R."/>
            <person name="Galiana D."/>
            <person name="Bobe J."/>
            <person name="Volff J.N."/>
            <person name="Genet C."/>
            <person name="Wincker P."/>
            <person name="Jaillon O."/>
            <person name="Roest Crollius H."/>
            <person name="Guiguen Y."/>
        </authorList>
    </citation>
    <scope>NUCLEOTIDE SEQUENCE [LARGE SCALE GENOMIC DNA]</scope>
</reference>
<evidence type="ECO:0000256" key="1">
    <source>
        <dbReference type="ARBA" id="ARBA00004187"/>
    </source>
</evidence>
<dbReference type="Proteomes" id="UP000193380">
    <property type="component" value="Unassembled WGS sequence"/>
</dbReference>
<keyword evidence="3" id="KW-1003">Cell membrane</keyword>
<dbReference type="AlphaFoldDB" id="A0A060Z7E8"/>
<reference evidence="9" key="2">
    <citation type="submission" date="2014-03" db="EMBL/GenBank/DDBJ databases">
        <authorList>
            <person name="Genoscope - CEA"/>
        </authorList>
    </citation>
    <scope>NUCLEOTIDE SEQUENCE</scope>
</reference>
<gene>
    <name evidence="9" type="ORF">GSONMT00033966001</name>
</gene>
<organism evidence="9 10">
    <name type="scientific">Oncorhynchus mykiss</name>
    <name type="common">Rainbow trout</name>
    <name type="synonym">Salmo gairdneri</name>
    <dbReference type="NCBI Taxonomy" id="8022"/>
    <lineage>
        <taxon>Eukaryota</taxon>
        <taxon>Metazoa</taxon>
        <taxon>Chordata</taxon>
        <taxon>Craniata</taxon>
        <taxon>Vertebrata</taxon>
        <taxon>Euteleostomi</taxon>
        <taxon>Actinopterygii</taxon>
        <taxon>Neopterygii</taxon>
        <taxon>Teleostei</taxon>
        <taxon>Protacanthopterygii</taxon>
        <taxon>Salmoniformes</taxon>
        <taxon>Salmonidae</taxon>
        <taxon>Salmoninae</taxon>
        <taxon>Oncorhynchus</taxon>
    </lineage>
</organism>
<proteinExistence type="predicted"/>
<dbReference type="STRING" id="8022.A0A060Z7E8"/>
<evidence type="ECO:0000256" key="5">
    <source>
        <dbReference type="ARBA" id="ARBA00022989"/>
    </source>
</evidence>
<comment type="subcellular location">
    <subcellularLocation>
        <location evidence="1">Basolateral cell membrane</location>
    </subcellularLocation>
    <subcellularLocation>
        <location evidence="2">Cell membrane</location>
        <topology evidence="2">Multi-pass membrane protein</topology>
    </subcellularLocation>
</comment>
<keyword evidence="6 8" id="KW-0472">Membrane</keyword>
<evidence type="ECO:0000313" key="9">
    <source>
        <dbReference type="EMBL" id="CDR00023.1"/>
    </source>
</evidence>
<dbReference type="GO" id="GO:0015179">
    <property type="term" value="F:L-amino acid transmembrane transporter activity"/>
    <property type="evidence" value="ECO:0007669"/>
    <property type="project" value="TreeGrafter"/>
</dbReference>
<dbReference type="PaxDb" id="8022-A0A060Z7E8"/>
<evidence type="ECO:0000313" key="10">
    <source>
        <dbReference type="Proteomes" id="UP000193380"/>
    </source>
</evidence>
<evidence type="ECO:0000256" key="3">
    <source>
        <dbReference type="ARBA" id="ARBA00022475"/>
    </source>
</evidence>
<evidence type="ECO:0000256" key="2">
    <source>
        <dbReference type="ARBA" id="ARBA00004651"/>
    </source>
</evidence>
<keyword evidence="4 8" id="KW-0812">Transmembrane</keyword>